<evidence type="ECO:0000256" key="10">
    <source>
        <dbReference type="ARBA" id="ARBA00022697"/>
    </source>
</evidence>
<keyword evidence="12" id="KW-0418">Kinase</keyword>
<dbReference type="PANTHER" id="PTHR43331:SF1">
    <property type="entry name" value="HOMOSERINE DEHYDROGENASE"/>
    <property type="match status" value="1"/>
</dbReference>
<keyword evidence="15" id="KW-0486">Methionine biosynthesis</keyword>
<dbReference type="EC" id="1.1.1.3" evidence="6"/>
<proteinExistence type="inferred from homology"/>
<gene>
    <name evidence="20" type="ORF">JM946_03060</name>
</gene>
<evidence type="ECO:0000256" key="11">
    <source>
        <dbReference type="ARBA" id="ARBA00022741"/>
    </source>
</evidence>
<evidence type="ECO:0000259" key="18">
    <source>
        <dbReference type="Pfam" id="PF00742"/>
    </source>
</evidence>
<keyword evidence="11" id="KW-0547">Nucleotide-binding</keyword>
<evidence type="ECO:0000256" key="2">
    <source>
        <dbReference type="ARBA" id="ARBA00005056"/>
    </source>
</evidence>
<organism evidence="20 21">
    <name type="scientific">Steroidobacter gossypii</name>
    <dbReference type="NCBI Taxonomy" id="2805490"/>
    <lineage>
        <taxon>Bacteria</taxon>
        <taxon>Pseudomonadati</taxon>
        <taxon>Pseudomonadota</taxon>
        <taxon>Gammaproteobacteria</taxon>
        <taxon>Steroidobacterales</taxon>
        <taxon>Steroidobacteraceae</taxon>
        <taxon>Steroidobacter</taxon>
    </lineage>
</organism>
<evidence type="ECO:0000256" key="14">
    <source>
        <dbReference type="ARBA" id="ARBA00023002"/>
    </source>
</evidence>
<sequence length="537" mass="57865">MAGDIIVLKFGGSVLRSHADVPTAVHEIYRWYRAGWRVVVIAQPTAAGDGAFAAVFGSALDRVGIPARMVDLREVCSSTLLDGSTSRLRVTQLQTSLKLAPVLVLAGLAHDRLCGLPISEPQDSDHFAVYLAHALRANRCRLLKDVDGVYEADPAVAPPSSLQRFSALGYSDALELATTLIQPNTVRLLDRYSARAEVAAIASPYESVIGRFGRTPAQRAAVTPTRVLMLGRGEIGRGIHDRIAAMSEHFTIVGALIRDRCKHAAPSTVLFDSVNAAMNQQPDVVIDALPGLEPAHSLVSHFLERGVSVISANIPLMAELGRKLGGLAARCNAYLKYSAAVGGSAPMLETLRRELHHHDVSSISVVFSGLANQLLDRCAQGIPLNELILNAAGETGAGRLHEELSGAHAVHKLRVLSRHAFGRDPDALRVAALDVEALQRACDGLTENCTLRLVARAWKISHCVFGQLQMETLGKYDPLAQGSPEWNKLLITRSNGQELLIQGRGAGRWPVTEALMADLLDVRFAQLASATFASRFR</sequence>
<evidence type="ECO:0000256" key="6">
    <source>
        <dbReference type="ARBA" id="ARBA00013213"/>
    </source>
</evidence>
<evidence type="ECO:0000313" key="21">
    <source>
        <dbReference type="Proteomes" id="UP000661077"/>
    </source>
</evidence>
<evidence type="ECO:0000256" key="1">
    <source>
        <dbReference type="ARBA" id="ARBA00004986"/>
    </source>
</evidence>
<protein>
    <recommendedName>
        <fullName evidence="7">Homoserine dehydrogenase</fullName>
        <ecNumber evidence="6">1.1.1.3</ecNumber>
    </recommendedName>
</protein>
<dbReference type="PRINTS" id="PR00474">
    <property type="entry name" value="GLU5KINASE"/>
</dbReference>
<comment type="pathway">
    <text evidence="2">Amino-acid biosynthesis; L-threonine biosynthesis; L-threonine from L-aspartate: step 3/5.</text>
</comment>
<evidence type="ECO:0000256" key="13">
    <source>
        <dbReference type="ARBA" id="ARBA00022840"/>
    </source>
</evidence>
<dbReference type="Pfam" id="PF00696">
    <property type="entry name" value="AA_kinase"/>
    <property type="match status" value="1"/>
</dbReference>
<dbReference type="RefSeq" id="WP_203165663.1">
    <property type="nucleotide sequence ID" value="NZ_JAEVLS010000001.1"/>
</dbReference>
<keyword evidence="10" id="KW-0791">Threonine biosynthesis</keyword>
<keyword evidence="8" id="KW-0028">Amino-acid biosynthesis</keyword>
<keyword evidence="9" id="KW-0808">Transferase</keyword>
<evidence type="ECO:0000313" key="20">
    <source>
        <dbReference type="EMBL" id="MBM0103703.1"/>
    </source>
</evidence>
<evidence type="ECO:0000256" key="7">
    <source>
        <dbReference type="ARBA" id="ARBA00013376"/>
    </source>
</evidence>
<dbReference type="SUPFAM" id="SSF51735">
    <property type="entry name" value="NAD(P)-binding Rossmann-fold domains"/>
    <property type="match status" value="1"/>
</dbReference>
<feature type="domain" description="Aspartate/glutamate/uridylate kinase" evidence="17">
    <location>
        <begin position="53"/>
        <end position="179"/>
    </location>
</feature>
<evidence type="ECO:0000256" key="16">
    <source>
        <dbReference type="ARBA" id="ARBA00049031"/>
    </source>
</evidence>
<dbReference type="Gene3D" id="3.30.360.10">
    <property type="entry name" value="Dihydrodipicolinate Reductase, domain 2"/>
    <property type="match status" value="1"/>
</dbReference>
<evidence type="ECO:0000256" key="5">
    <source>
        <dbReference type="ARBA" id="ARBA00006753"/>
    </source>
</evidence>
<keyword evidence="21" id="KW-1185">Reference proteome</keyword>
<name>A0ABS1WRY0_9GAMM</name>
<dbReference type="InterPro" id="IPR001057">
    <property type="entry name" value="Glu/AcGlu_kinase"/>
</dbReference>
<evidence type="ECO:0000256" key="4">
    <source>
        <dbReference type="ARBA" id="ARBA00005139"/>
    </source>
</evidence>
<comment type="pathway">
    <text evidence="3">Amino-acid biosynthesis; L-methionine biosynthesis via de novo pathway; L-homoserine from L-aspartate: step 3/3.</text>
</comment>
<dbReference type="Gene3D" id="3.40.1160.10">
    <property type="entry name" value="Acetylglutamate kinase-like"/>
    <property type="match status" value="1"/>
</dbReference>
<dbReference type="Pfam" id="PF03447">
    <property type="entry name" value="NAD_binding_3"/>
    <property type="match status" value="1"/>
</dbReference>
<evidence type="ECO:0000256" key="3">
    <source>
        <dbReference type="ARBA" id="ARBA00005062"/>
    </source>
</evidence>
<comment type="similarity">
    <text evidence="5">Belongs to the homoserine dehydrogenase family.</text>
</comment>
<dbReference type="EMBL" id="JAEVLS010000001">
    <property type="protein sequence ID" value="MBM0103703.1"/>
    <property type="molecule type" value="Genomic_DNA"/>
</dbReference>
<dbReference type="Gene3D" id="3.40.50.720">
    <property type="entry name" value="NAD(P)-binding Rossmann-like Domain"/>
    <property type="match status" value="1"/>
</dbReference>
<reference evidence="20 21" key="1">
    <citation type="journal article" date="2021" name="Int. J. Syst. Evol. Microbiol.">
        <title>Steroidobacter gossypii sp. nov., isolated from soil of cotton cropping field.</title>
        <authorList>
            <person name="Huang R."/>
            <person name="Yang S."/>
            <person name="Zhen C."/>
            <person name="Liu W."/>
        </authorList>
    </citation>
    <scope>NUCLEOTIDE SEQUENCE [LARGE SCALE GENOMIC DNA]</scope>
    <source>
        <strain evidence="20 21">S1-65</strain>
    </source>
</reference>
<evidence type="ECO:0000256" key="12">
    <source>
        <dbReference type="ARBA" id="ARBA00022777"/>
    </source>
</evidence>
<dbReference type="Pfam" id="PF00742">
    <property type="entry name" value="Homoserine_dh"/>
    <property type="match status" value="1"/>
</dbReference>
<dbReference type="Proteomes" id="UP000661077">
    <property type="component" value="Unassembled WGS sequence"/>
</dbReference>
<dbReference type="InterPro" id="IPR036291">
    <property type="entry name" value="NAD(P)-bd_dom_sf"/>
</dbReference>
<evidence type="ECO:0000259" key="17">
    <source>
        <dbReference type="Pfam" id="PF00696"/>
    </source>
</evidence>
<dbReference type="InterPro" id="IPR036393">
    <property type="entry name" value="AceGlu_kinase-like_sf"/>
</dbReference>
<comment type="pathway">
    <text evidence="4">Amino-acid biosynthesis; L-threonine biosynthesis; L-threonine from L-aspartate: step 1/5.</text>
</comment>
<comment type="caution">
    <text evidence="20">The sequence shown here is derived from an EMBL/GenBank/DDBJ whole genome shotgun (WGS) entry which is preliminary data.</text>
</comment>
<dbReference type="SUPFAM" id="SSF55347">
    <property type="entry name" value="Glyceraldehyde-3-phosphate dehydrogenase-like, C-terminal domain"/>
    <property type="match status" value="1"/>
</dbReference>
<comment type="catalytic activity">
    <reaction evidence="16">
        <text>L-homoserine + NAD(+) = L-aspartate 4-semialdehyde + NADH + H(+)</text>
        <dbReference type="Rhea" id="RHEA:15757"/>
        <dbReference type="ChEBI" id="CHEBI:15378"/>
        <dbReference type="ChEBI" id="CHEBI:57476"/>
        <dbReference type="ChEBI" id="CHEBI:57540"/>
        <dbReference type="ChEBI" id="CHEBI:57945"/>
        <dbReference type="ChEBI" id="CHEBI:537519"/>
        <dbReference type="EC" id="1.1.1.3"/>
    </reaction>
    <physiologicalReaction direction="right-to-left" evidence="16">
        <dbReference type="Rhea" id="RHEA:15759"/>
    </physiologicalReaction>
</comment>
<evidence type="ECO:0000256" key="15">
    <source>
        <dbReference type="ARBA" id="ARBA00023167"/>
    </source>
</evidence>
<dbReference type="InterPro" id="IPR001342">
    <property type="entry name" value="HDH_cat"/>
</dbReference>
<feature type="domain" description="Aspartate/homoserine dehydrogenase NAD-binding" evidence="19">
    <location>
        <begin position="231"/>
        <end position="334"/>
    </location>
</feature>
<evidence type="ECO:0000256" key="9">
    <source>
        <dbReference type="ARBA" id="ARBA00022679"/>
    </source>
</evidence>
<dbReference type="InterPro" id="IPR001048">
    <property type="entry name" value="Asp/Glu/Uridylate_kinase"/>
</dbReference>
<accession>A0ABS1WRY0</accession>
<keyword evidence="14" id="KW-0560">Oxidoreductase</keyword>
<dbReference type="InterPro" id="IPR005106">
    <property type="entry name" value="Asp/hSer_DH_NAD-bd"/>
</dbReference>
<feature type="domain" description="Homoserine dehydrogenase catalytic" evidence="18">
    <location>
        <begin position="346"/>
        <end position="520"/>
    </location>
</feature>
<evidence type="ECO:0000256" key="8">
    <source>
        <dbReference type="ARBA" id="ARBA00022605"/>
    </source>
</evidence>
<comment type="pathway">
    <text evidence="1">Amino-acid biosynthesis; L-methionine biosynthesis via de novo pathway; L-homoserine from L-aspartate: step 1/3.</text>
</comment>
<keyword evidence="13" id="KW-0067">ATP-binding</keyword>
<dbReference type="PANTHER" id="PTHR43331">
    <property type="entry name" value="HOMOSERINE DEHYDROGENASE"/>
    <property type="match status" value="1"/>
</dbReference>
<dbReference type="SUPFAM" id="SSF53633">
    <property type="entry name" value="Carbamate kinase-like"/>
    <property type="match status" value="1"/>
</dbReference>
<evidence type="ECO:0000259" key="19">
    <source>
        <dbReference type="Pfam" id="PF03447"/>
    </source>
</evidence>